<reference evidence="1 2" key="1">
    <citation type="journal article" date="2019" name="Int. J. Syst. Evol. Microbiol.">
        <title>Photorhabdus khanii subsp. guanajuatensis subsp. nov., isolated from Heterorhabditis atacamensis, and Photorhabdus luminescens subsp. mexicana subsp. nov., isolated from Heterorhabditis mexicana entomopathogenic nematodes.</title>
        <authorList>
            <person name="Machado R.A.R."/>
            <person name="Bruno P."/>
            <person name="Arce C.C.M."/>
            <person name="Liechti N."/>
            <person name="Kohler A."/>
            <person name="Bernal J."/>
            <person name="Bruggmann R."/>
            <person name="Turlings T.C.J."/>
        </authorList>
    </citation>
    <scope>NUCLEOTIDE SEQUENCE [LARGE SCALE GENOMIC DNA]</scope>
    <source>
        <strain evidence="1 2">MEX20-17</strain>
    </source>
</reference>
<proteinExistence type="predicted"/>
<dbReference type="AlphaFoldDB" id="A0A4R4JJ76"/>
<dbReference type="EMBL" id="PUJY01000023">
    <property type="protein sequence ID" value="TDB54198.1"/>
    <property type="molecule type" value="Genomic_DNA"/>
</dbReference>
<organism evidence="1 2">
    <name type="scientific">Photorhabdus khanii subsp. guanajuatensis</name>
    <dbReference type="NCBI Taxonomy" id="2100166"/>
    <lineage>
        <taxon>Bacteria</taxon>
        <taxon>Pseudomonadati</taxon>
        <taxon>Pseudomonadota</taxon>
        <taxon>Gammaproteobacteria</taxon>
        <taxon>Enterobacterales</taxon>
        <taxon>Morganellaceae</taxon>
        <taxon>Photorhabdus</taxon>
    </lineage>
</organism>
<accession>A0A4R4JJ76</accession>
<dbReference type="Proteomes" id="UP000295598">
    <property type="component" value="Unassembled WGS sequence"/>
</dbReference>
<sequence>MELTEEHQRYLTCIAQDMIADFKNMNELIDIAKDGGELYTDIFKVYCIFKVIFERQKDMCELALTMHE</sequence>
<gene>
    <name evidence="1" type="ORF">C5467_14140</name>
</gene>
<name>A0A4R4JJ76_9GAMM</name>
<protein>
    <submittedName>
        <fullName evidence="1">Uncharacterized protein</fullName>
    </submittedName>
</protein>
<comment type="caution">
    <text evidence="1">The sequence shown here is derived from an EMBL/GenBank/DDBJ whole genome shotgun (WGS) entry which is preliminary data.</text>
</comment>
<evidence type="ECO:0000313" key="2">
    <source>
        <dbReference type="Proteomes" id="UP000295598"/>
    </source>
</evidence>
<dbReference type="RefSeq" id="WP_132354970.1">
    <property type="nucleotide sequence ID" value="NZ_CAWOJO010000023.1"/>
</dbReference>
<evidence type="ECO:0000313" key="1">
    <source>
        <dbReference type="EMBL" id="TDB54198.1"/>
    </source>
</evidence>